<dbReference type="RefSeq" id="WP_192775435.1">
    <property type="nucleotide sequence ID" value="NZ_BAAASY010000035.1"/>
</dbReference>
<dbReference type="EMBL" id="JADBEF010000001">
    <property type="protein sequence ID" value="MBE1560346.1"/>
    <property type="molecule type" value="Genomic_DNA"/>
</dbReference>
<organism evidence="2 3">
    <name type="scientific">Nonomuraea africana</name>
    <dbReference type="NCBI Taxonomy" id="46171"/>
    <lineage>
        <taxon>Bacteria</taxon>
        <taxon>Bacillati</taxon>
        <taxon>Actinomycetota</taxon>
        <taxon>Actinomycetes</taxon>
        <taxon>Streptosporangiales</taxon>
        <taxon>Streptosporangiaceae</taxon>
        <taxon>Nonomuraea</taxon>
    </lineage>
</organism>
<feature type="domain" description="Hemerythrin-like" evidence="1">
    <location>
        <begin position="12"/>
        <end position="128"/>
    </location>
</feature>
<keyword evidence="3" id="KW-1185">Reference proteome</keyword>
<dbReference type="Gene3D" id="1.20.120.520">
    <property type="entry name" value="nmb1532 protein domain like"/>
    <property type="match status" value="1"/>
</dbReference>
<comment type="caution">
    <text evidence="2">The sequence shown here is derived from an EMBL/GenBank/DDBJ whole genome shotgun (WGS) entry which is preliminary data.</text>
</comment>
<name>A0ABR9KE84_9ACTN</name>
<evidence type="ECO:0000313" key="3">
    <source>
        <dbReference type="Proteomes" id="UP000661607"/>
    </source>
</evidence>
<dbReference type="InterPro" id="IPR012312">
    <property type="entry name" value="Hemerythrin-like"/>
</dbReference>
<dbReference type="PANTHER" id="PTHR35585:SF1">
    <property type="entry name" value="HHE DOMAIN PROTEIN (AFU_ORTHOLOGUE AFUA_4G00730)"/>
    <property type="match status" value="1"/>
</dbReference>
<evidence type="ECO:0000313" key="2">
    <source>
        <dbReference type="EMBL" id="MBE1560346.1"/>
    </source>
</evidence>
<dbReference type="Pfam" id="PF01814">
    <property type="entry name" value="Hemerythrin"/>
    <property type="match status" value="1"/>
</dbReference>
<accession>A0ABR9KE84</accession>
<proteinExistence type="predicted"/>
<dbReference type="Proteomes" id="UP000661607">
    <property type="component" value="Unassembled WGS sequence"/>
</dbReference>
<sequence>MATPQTSDDDDVIDLLLAQHARIRDLFDEVEQASGTRRAETFARLAQLLAVHESAEEEIVHPHARAAIDGGDGIVDDRLAEEAEAKRLLAEMDKNGPDAADFMERLTLLRDAVTAHARSEERYEFPQLRARTTEDERRKFGLAVQASEESARHLADSDE</sequence>
<protein>
    <submittedName>
        <fullName evidence="2">Hemerythrin superfamily protein</fullName>
    </submittedName>
</protein>
<reference evidence="2 3" key="1">
    <citation type="submission" date="2020-10" db="EMBL/GenBank/DDBJ databases">
        <title>Sequencing the genomes of 1000 actinobacteria strains.</title>
        <authorList>
            <person name="Klenk H.-P."/>
        </authorList>
    </citation>
    <scope>NUCLEOTIDE SEQUENCE [LARGE SCALE GENOMIC DNA]</scope>
    <source>
        <strain evidence="2 3">DSM 43748</strain>
    </source>
</reference>
<evidence type="ECO:0000259" key="1">
    <source>
        <dbReference type="Pfam" id="PF01814"/>
    </source>
</evidence>
<dbReference type="PANTHER" id="PTHR35585">
    <property type="entry name" value="HHE DOMAIN PROTEIN (AFU_ORTHOLOGUE AFUA_4G00730)"/>
    <property type="match status" value="1"/>
</dbReference>
<gene>
    <name evidence="2" type="ORF">H4W81_003125</name>
</gene>